<gene>
    <name evidence="3" type="ORF">I2501_28330</name>
</gene>
<dbReference type="Pfam" id="PF00144">
    <property type="entry name" value="Beta-lactamase"/>
    <property type="match status" value="1"/>
</dbReference>
<sequence length="425" mass="46157">MPLRSVFARPTSPQPASARRRFGALLAAGATLLPLTLATPAPASAPTAPTDASAPAQQLRSAPPYAATLTPELIAELQRLRVPGGVVAVSTPGSGTWIKSLGTSDLATGQPMNPGDHFRIGSITKTFTATVILQLVQERLLTLDDKVSRFRHDVPDGQNITIRQLLNMTSGLYNYSEDLDFNRVLDRAPQTRWTPDQLLRIAFRHHSYFDPGCGFHYSNTNYVLLGLIIEQLTHRPVAYEYQQRIFRPLGMTETGMPTGTELPSSYSHGYQAVSNVASLTTPMLTGRDAAWADWSAGVPEDVTHTSPSWTWAAGEAYSDVHDLLRYAPALAEGTLLSPELQRERLTFVRPSPGGPGYGLGIVDFLGFLGHDGQIPGYNSFEAYDPALKATVVVLLDLNQSPDGSAPADKIAMLVFKQLFHLPTNP</sequence>
<dbReference type="SUPFAM" id="SSF56601">
    <property type="entry name" value="beta-lactamase/transpeptidase-like"/>
    <property type="match status" value="1"/>
</dbReference>
<evidence type="ECO:0000259" key="2">
    <source>
        <dbReference type="Pfam" id="PF00144"/>
    </source>
</evidence>
<dbReference type="Proteomes" id="UP000657385">
    <property type="component" value="Unassembled WGS sequence"/>
</dbReference>
<accession>A0A931BB10</accession>
<dbReference type="PANTHER" id="PTHR46825">
    <property type="entry name" value="D-ALANYL-D-ALANINE-CARBOXYPEPTIDASE/ENDOPEPTIDASE AMPH"/>
    <property type="match status" value="1"/>
</dbReference>
<keyword evidence="4" id="KW-1185">Reference proteome</keyword>
<evidence type="ECO:0000313" key="4">
    <source>
        <dbReference type="Proteomes" id="UP000657385"/>
    </source>
</evidence>
<feature type="chain" id="PRO_5037349066" evidence="1">
    <location>
        <begin position="44"/>
        <end position="425"/>
    </location>
</feature>
<dbReference type="RefSeq" id="WP_196197117.1">
    <property type="nucleotide sequence ID" value="NZ_JADPRT010000014.1"/>
</dbReference>
<dbReference type="PANTHER" id="PTHR46825:SF7">
    <property type="entry name" value="D-ALANYL-D-ALANINE CARBOXYPEPTIDASE"/>
    <property type="match status" value="1"/>
</dbReference>
<feature type="domain" description="Beta-lactamase-related" evidence="2">
    <location>
        <begin position="76"/>
        <end position="406"/>
    </location>
</feature>
<reference evidence="3" key="1">
    <citation type="submission" date="2020-11" db="EMBL/GenBank/DDBJ databases">
        <title>Isolation and identification of active actinomycetes.</title>
        <authorList>
            <person name="Yu B."/>
        </authorList>
    </citation>
    <scope>NUCLEOTIDE SEQUENCE</scope>
    <source>
        <strain evidence="3">NEAU-YB345</strain>
    </source>
</reference>
<dbReference type="InterPro" id="IPR050491">
    <property type="entry name" value="AmpC-like"/>
</dbReference>
<feature type="signal peptide" evidence="1">
    <location>
        <begin position="1"/>
        <end position="43"/>
    </location>
</feature>
<dbReference type="AlphaFoldDB" id="A0A931BB10"/>
<dbReference type="InterPro" id="IPR012338">
    <property type="entry name" value="Beta-lactam/transpept-like"/>
</dbReference>
<protein>
    <submittedName>
        <fullName evidence="3">Beta-lactamase family protein</fullName>
    </submittedName>
</protein>
<dbReference type="Gene3D" id="3.40.710.10">
    <property type="entry name" value="DD-peptidase/beta-lactamase superfamily"/>
    <property type="match status" value="1"/>
</dbReference>
<name>A0A931BB10_9ACTN</name>
<proteinExistence type="predicted"/>
<keyword evidence="1" id="KW-0732">Signal</keyword>
<comment type="caution">
    <text evidence="3">The sequence shown here is derived from an EMBL/GenBank/DDBJ whole genome shotgun (WGS) entry which is preliminary data.</text>
</comment>
<organism evidence="3 4">
    <name type="scientific">Streptacidiphilus fuscans</name>
    <dbReference type="NCBI Taxonomy" id="2789292"/>
    <lineage>
        <taxon>Bacteria</taxon>
        <taxon>Bacillati</taxon>
        <taxon>Actinomycetota</taxon>
        <taxon>Actinomycetes</taxon>
        <taxon>Kitasatosporales</taxon>
        <taxon>Streptomycetaceae</taxon>
        <taxon>Streptacidiphilus</taxon>
    </lineage>
</organism>
<dbReference type="EMBL" id="JADPRT010000014">
    <property type="protein sequence ID" value="MBF9071937.1"/>
    <property type="molecule type" value="Genomic_DNA"/>
</dbReference>
<evidence type="ECO:0000313" key="3">
    <source>
        <dbReference type="EMBL" id="MBF9071937.1"/>
    </source>
</evidence>
<evidence type="ECO:0000256" key="1">
    <source>
        <dbReference type="SAM" id="SignalP"/>
    </source>
</evidence>
<dbReference type="InterPro" id="IPR001466">
    <property type="entry name" value="Beta-lactam-related"/>
</dbReference>